<name>A0ABV3HKA6_9ACTN</name>
<reference evidence="3 4" key="1">
    <citation type="submission" date="2024-06" db="EMBL/GenBank/DDBJ databases">
        <title>The Natural Products Discovery Center: Release of the First 8490 Sequenced Strains for Exploring Actinobacteria Biosynthetic Diversity.</title>
        <authorList>
            <person name="Kalkreuter E."/>
            <person name="Kautsar S.A."/>
            <person name="Yang D."/>
            <person name="Bader C.D."/>
            <person name="Teijaro C.N."/>
            <person name="Fluegel L."/>
            <person name="Davis C.M."/>
            <person name="Simpson J.R."/>
            <person name="Lauterbach L."/>
            <person name="Steele A.D."/>
            <person name="Gui C."/>
            <person name="Meng S."/>
            <person name="Li G."/>
            <person name="Viehrig K."/>
            <person name="Ye F."/>
            <person name="Su P."/>
            <person name="Kiefer A.F."/>
            <person name="Nichols A."/>
            <person name="Cepeda A.J."/>
            <person name="Yan W."/>
            <person name="Fan B."/>
            <person name="Jiang Y."/>
            <person name="Adhikari A."/>
            <person name="Zheng C.-J."/>
            <person name="Schuster L."/>
            <person name="Cowan T.M."/>
            <person name="Smanski M.J."/>
            <person name="Chevrette M.G."/>
            <person name="De Carvalho L.P.S."/>
            <person name="Shen B."/>
        </authorList>
    </citation>
    <scope>NUCLEOTIDE SEQUENCE [LARGE SCALE GENOMIC DNA]</scope>
    <source>
        <strain evidence="3 4">NPDC049574</strain>
    </source>
</reference>
<feature type="region of interest" description="Disordered" evidence="1">
    <location>
        <begin position="1"/>
        <end position="111"/>
    </location>
</feature>
<organism evidence="3 4">
    <name type="scientific">Nonomuraea bangladeshensis</name>
    <dbReference type="NCBI Taxonomy" id="404385"/>
    <lineage>
        <taxon>Bacteria</taxon>
        <taxon>Bacillati</taxon>
        <taxon>Actinomycetota</taxon>
        <taxon>Actinomycetes</taxon>
        <taxon>Streptosporangiales</taxon>
        <taxon>Streptosporangiaceae</taxon>
        <taxon>Nonomuraea</taxon>
    </lineage>
</organism>
<dbReference type="RefSeq" id="WP_364462815.1">
    <property type="nucleotide sequence ID" value="NZ_JBFARM010000019.1"/>
</dbReference>
<keyword evidence="2" id="KW-0472">Membrane</keyword>
<keyword evidence="4" id="KW-1185">Reference proteome</keyword>
<feature type="transmembrane region" description="Helical" evidence="2">
    <location>
        <begin position="117"/>
        <end position="136"/>
    </location>
</feature>
<evidence type="ECO:0000313" key="3">
    <source>
        <dbReference type="EMBL" id="MEV4292540.1"/>
    </source>
</evidence>
<protein>
    <recommendedName>
        <fullName evidence="5">DUF4352 domain-containing protein</fullName>
    </recommendedName>
</protein>
<keyword evidence="2" id="KW-1133">Transmembrane helix</keyword>
<accession>A0ABV3HKA6</accession>
<evidence type="ECO:0000256" key="1">
    <source>
        <dbReference type="SAM" id="MobiDB-lite"/>
    </source>
</evidence>
<evidence type="ECO:0008006" key="5">
    <source>
        <dbReference type="Google" id="ProtNLM"/>
    </source>
</evidence>
<evidence type="ECO:0000313" key="4">
    <source>
        <dbReference type="Proteomes" id="UP001552427"/>
    </source>
</evidence>
<sequence>MSTNERDWFSPEQRQPQQGWTPAPEGYTGQPARPGPAAPPRRPARPQPYDARRPRVPHPDQQVWPPVGRRQQGSSTQPIPAVPGAPPSRPWPPQGLPPRPADAGQAAARTGKPRRRLLVAVAAVAVSLLTVAVNLYDHHDFYEQQVTRGLNHIETVVPAGQPGKVYNTEWRATVAPMKPPEGNKHGPEVTWLKIDITRRVVDAASATMIGDPGDMKLRDRAGREWTVPFEVVGDRPLERMEVGKDYRIQGMAIVPTPVAEEVELSFEPSNYRSDTPTEDLFDHEKVKALGLDVYVLRFRRR</sequence>
<evidence type="ECO:0000256" key="2">
    <source>
        <dbReference type="SAM" id="Phobius"/>
    </source>
</evidence>
<proteinExistence type="predicted"/>
<feature type="compositionally biased region" description="Pro residues" evidence="1">
    <location>
        <begin position="80"/>
        <end position="100"/>
    </location>
</feature>
<gene>
    <name evidence="3" type="ORF">AB0K40_44130</name>
</gene>
<keyword evidence="2" id="KW-0812">Transmembrane</keyword>
<comment type="caution">
    <text evidence="3">The sequence shown here is derived from an EMBL/GenBank/DDBJ whole genome shotgun (WGS) entry which is preliminary data.</text>
</comment>
<dbReference type="EMBL" id="JBFARM010000019">
    <property type="protein sequence ID" value="MEV4292540.1"/>
    <property type="molecule type" value="Genomic_DNA"/>
</dbReference>
<dbReference type="Proteomes" id="UP001552427">
    <property type="component" value="Unassembled WGS sequence"/>
</dbReference>